<evidence type="ECO:0000256" key="15">
    <source>
        <dbReference type="ARBA" id="ARBA00044508"/>
    </source>
</evidence>
<comment type="subcellular location">
    <subcellularLocation>
        <location evidence="2">Membrane</location>
        <topology evidence="2">Single-pass membrane protein</topology>
    </subcellularLocation>
</comment>
<dbReference type="GO" id="GO:0008270">
    <property type="term" value="F:zinc ion binding"/>
    <property type="evidence" value="ECO:0007669"/>
    <property type="project" value="UniProtKB-KW"/>
</dbReference>
<evidence type="ECO:0000256" key="13">
    <source>
        <dbReference type="ARBA" id="ARBA00023136"/>
    </source>
</evidence>
<protein>
    <recommendedName>
        <fullName evidence="4">RBR-type E3 ubiquitin transferase</fullName>
        <ecNumber evidence="4">2.3.2.31</ecNumber>
    </recommendedName>
</protein>
<reference evidence="20 21" key="1">
    <citation type="journal article" date="2017" name="Gigascience">
        <title>Draft genome of the honey bee ectoparasitic mite, Tropilaelaps mercedesae, is shaped by the parasitic life history.</title>
        <authorList>
            <person name="Dong X."/>
            <person name="Armstrong S.D."/>
            <person name="Xia D."/>
            <person name="Makepeace B.L."/>
            <person name="Darby A.C."/>
            <person name="Kadowaki T."/>
        </authorList>
    </citation>
    <scope>NUCLEOTIDE SEQUENCE [LARGE SCALE GENOMIC DNA]</scope>
    <source>
        <strain evidence="20">Wuxi-XJTLU</strain>
    </source>
</reference>
<accession>A0A1V9X611</accession>
<dbReference type="CDD" id="cd20354">
    <property type="entry name" value="Rcat_RBR_RNF14"/>
    <property type="match status" value="1"/>
</dbReference>
<dbReference type="SUPFAM" id="SSF57850">
    <property type="entry name" value="RING/U-box"/>
    <property type="match status" value="3"/>
</dbReference>
<evidence type="ECO:0000256" key="6">
    <source>
        <dbReference type="ARBA" id="ARBA00022692"/>
    </source>
</evidence>
<name>A0A1V9X611_9ACAR</name>
<dbReference type="GO" id="GO:0031090">
    <property type="term" value="C:organelle membrane"/>
    <property type="evidence" value="ECO:0007669"/>
    <property type="project" value="UniProtKB-ARBA"/>
</dbReference>
<keyword evidence="6" id="KW-0812">Transmembrane</keyword>
<dbReference type="Gene3D" id="3.10.110.10">
    <property type="entry name" value="Ubiquitin Conjugating Enzyme"/>
    <property type="match status" value="1"/>
</dbReference>
<evidence type="ECO:0000256" key="3">
    <source>
        <dbReference type="ARBA" id="ARBA00004906"/>
    </source>
</evidence>
<dbReference type="InterPro" id="IPR016135">
    <property type="entry name" value="UBQ-conjugating_enzyme/RWD"/>
</dbReference>
<feature type="domain" description="RING-type" evidence="17">
    <location>
        <begin position="245"/>
        <end position="285"/>
    </location>
</feature>
<dbReference type="InterPro" id="IPR031127">
    <property type="entry name" value="E3_UB_ligase_RBR"/>
</dbReference>
<keyword evidence="10" id="KW-0833">Ubl conjugation pathway</keyword>
<keyword evidence="21" id="KW-1185">Reference proteome</keyword>
<dbReference type="Pfam" id="PF00097">
    <property type="entry name" value="zf-C3HC4"/>
    <property type="match status" value="1"/>
</dbReference>
<evidence type="ECO:0000256" key="16">
    <source>
        <dbReference type="PROSITE-ProRule" id="PRU00175"/>
    </source>
</evidence>
<gene>
    <name evidence="20" type="ORF">BIW11_12662</name>
</gene>
<dbReference type="Pfam" id="PF05773">
    <property type="entry name" value="RWD"/>
    <property type="match status" value="1"/>
</dbReference>
<evidence type="ECO:0000256" key="10">
    <source>
        <dbReference type="ARBA" id="ARBA00022786"/>
    </source>
</evidence>
<dbReference type="GO" id="GO:0005737">
    <property type="term" value="C:cytoplasm"/>
    <property type="evidence" value="ECO:0007669"/>
    <property type="project" value="UniProtKB-ARBA"/>
</dbReference>
<evidence type="ECO:0000256" key="2">
    <source>
        <dbReference type="ARBA" id="ARBA00004167"/>
    </source>
</evidence>
<dbReference type="PROSITE" id="PS50908">
    <property type="entry name" value="RWD"/>
    <property type="match status" value="1"/>
</dbReference>
<evidence type="ECO:0000256" key="7">
    <source>
        <dbReference type="ARBA" id="ARBA00022723"/>
    </source>
</evidence>
<evidence type="ECO:0000256" key="12">
    <source>
        <dbReference type="ARBA" id="ARBA00022989"/>
    </source>
</evidence>
<keyword evidence="5" id="KW-0808">Transferase</keyword>
<dbReference type="CDD" id="cd23820">
    <property type="entry name" value="RWD_RNF14"/>
    <property type="match status" value="1"/>
</dbReference>
<dbReference type="PROSITE" id="PS51873">
    <property type="entry name" value="TRIAD"/>
    <property type="match status" value="1"/>
</dbReference>
<evidence type="ECO:0000313" key="20">
    <source>
        <dbReference type="EMBL" id="OQR68813.1"/>
    </source>
</evidence>
<evidence type="ECO:0000256" key="9">
    <source>
        <dbReference type="ARBA" id="ARBA00022771"/>
    </source>
</evidence>
<comment type="similarity">
    <text evidence="14">Belongs to the RBR family. RNF144 subfamily.</text>
</comment>
<evidence type="ECO:0000256" key="11">
    <source>
        <dbReference type="ARBA" id="ARBA00022833"/>
    </source>
</evidence>
<dbReference type="SMART" id="SM00647">
    <property type="entry name" value="IBR"/>
    <property type="match status" value="2"/>
</dbReference>
<proteinExistence type="inferred from homology"/>
<keyword evidence="13" id="KW-0472">Membrane</keyword>
<feature type="domain" description="RWD" evidence="18">
    <location>
        <begin position="55"/>
        <end position="183"/>
    </location>
</feature>
<dbReference type="InterPro" id="IPR047548">
    <property type="entry name" value="Rcat_RBR_RNF14"/>
</dbReference>
<dbReference type="SUPFAM" id="SSF54495">
    <property type="entry name" value="UBC-like"/>
    <property type="match status" value="1"/>
</dbReference>
<keyword evidence="7" id="KW-0479">Metal-binding</keyword>
<keyword evidence="11" id="KW-0862">Zinc</keyword>
<dbReference type="PANTHER" id="PTHR11685">
    <property type="entry name" value="RBR FAMILY RING FINGER AND IBR DOMAIN-CONTAINING"/>
    <property type="match status" value="1"/>
</dbReference>
<dbReference type="Proteomes" id="UP000192247">
    <property type="component" value="Unassembled WGS sequence"/>
</dbReference>
<dbReference type="STRING" id="418985.A0A1V9X611"/>
<dbReference type="PROSITE" id="PS50089">
    <property type="entry name" value="ZF_RING_2"/>
    <property type="match status" value="1"/>
</dbReference>
<evidence type="ECO:0000256" key="8">
    <source>
        <dbReference type="ARBA" id="ARBA00022737"/>
    </source>
</evidence>
<evidence type="ECO:0000256" key="14">
    <source>
        <dbReference type="ARBA" id="ARBA00038342"/>
    </source>
</evidence>
<evidence type="ECO:0000259" key="17">
    <source>
        <dbReference type="PROSITE" id="PS50089"/>
    </source>
</evidence>
<dbReference type="Pfam" id="PF22191">
    <property type="entry name" value="IBR_1"/>
    <property type="match status" value="1"/>
</dbReference>
<dbReference type="OrthoDB" id="69641at2759"/>
<dbReference type="InterPro" id="IPR002867">
    <property type="entry name" value="IBR_dom"/>
</dbReference>
<evidence type="ECO:0000259" key="19">
    <source>
        <dbReference type="PROSITE" id="PS51873"/>
    </source>
</evidence>
<evidence type="ECO:0000256" key="5">
    <source>
        <dbReference type="ARBA" id="ARBA00022679"/>
    </source>
</evidence>
<evidence type="ECO:0000313" key="21">
    <source>
        <dbReference type="Proteomes" id="UP000192247"/>
    </source>
</evidence>
<dbReference type="EC" id="2.3.2.31" evidence="4"/>
<dbReference type="EMBL" id="MNPL01023304">
    <property type="protein sequence ID" value="OQR68813.1"/>
    <property type="molecule type" value="Genomic_DNA"/>
</dbReference>
<evidence type="ECO:0000259" key="18">
    <source>
        <dbReference type="PROSITE" id="PS50908"/>
    </source>
</evidence>
<comment type="pathway">
    <text evidence="3">Protein modification; protein ubiquitination.</text>
</comment>
<comment type="catalytic activity">
    <reaction evidence="1">
        <text>[E2 ubiquitin-conjugating enzyme]-S-ubiquitinyl-L-cysteine + [acceptor protein]-L-lysine = [E2 ubiquitin-conjugating enzyme]-L-cysteine + [acceptor protein]-N(6)-ubiquitinyl-L-lysine.</text>
        <dbReference type="EC" id="2.3.2.31"/>
    </reaction>
</comment>
<dbReference type="Gene3D" id="1.20.120.1750">
    <property type="match status" value="1"/>
</dbReference>
<evidence type="ECO:0000256" key="4">
    <source>
        <dbReference type="ARBA" id="ARBA00012251"/>
    </source>
</evidence>
<dbReference type="CDD" id="cd20341">
    <property type="entry name" value="BRcat_RBR_RNF14"/>
    <property type="match status" value="1"/>
</dbReference>
<organism evidence="20 21">
    <name type="scientific">Tropilaelaps mercedesae</name>
    <dbReference type="NCBI Taxonomy" id="418985"/>
    <lineage>
        <taxon>Eukaryota</taxon>
        <taxon>Metazoa</taxon>
        <taxon>Ecdysozoa</taxon>
        <taxon>Arthropoda</taxon>
        <taxon>Chelicerata</taxon>
        <taxon>Arachnida</taxon>
        <taxon>Acari</taxon>
        <taxon>Parasitiformes</taxon>
        <taxon>Mesostigmata</taxon>
        <taxon>Gamasina</taxon>
        <taxon>Dermanyssoidea</taxon>
        <taxon>Laelapidae</taxon>
        <taxon>Tropilaelaps</taxon>
    </lineage>
</organism>
<dbReference type="InterPro" id="IPR006575">
    <property type="entry name" value="RWD_dom"/>
</dbReference>
<dbReference type="GO" id="GO:0061630">
    <property type="term" value="F:ubiquitin protein ligase activity"/>
    <property type="evidence" value="ECO:0007669"/>
    <property type="project" value="UniProtKB-EC"/>
</dbReference>
<dbReference type="Gene3D" id="3.30.40.10">
    <property type="entry name" value="Zinc/RING finger domain, C3HC4 (zinc finger)"/>
    <property type="match status" value="1"/>
</dbReference>
<keyword evidence="9 16" id="KW-0863">Zinc-finger</keyword>
<dbReference type="GO" id="GO:0016567">
    <property type="term" value="P:protein ubiquitination"/>
    <property type="evidence" value="ECO:0007669"/>
    <property type="project" value="InterPro"/>
</dbReference>
<dbReference type="Pfam" id="PF01485">
    <property type="entry name" value="IBR"/>
    <property type="match status" value="1"/>
</dbReference>
<dbReference type="InterPro" id="IPR013083">
    <property type="entry name" value="Znf_RING/FYVE/PHD"/>
</dbReference>
<dbReference type="InterPro" id="IPR018957">
    <property type="entry name" value="Znf_C3HC4_RING-type"/>
</dbReference>
<dbReference type="InterPro" id="IPR044066">
    <property type="entry name" value="TRIAD_supradom"/>
</dbReference>
<comment type="caution">
    <text evidence="20">The sequence shown here is derived from an EMBL/GenBank/DDBJ whole genome shotgun (WGS) entry which is preliminary data.</text>
</comment>
<dbReference type="AlphaFoldDB" id="A0A1V9X611"/>
<keyword evidence="12" id="KW-1133">Transmembrane helix</keyword>
<dbReference type="SMART" id="SM00591">
    <property type="entry name" value="RWD"/>
    <property type="match status" value="1"/>
</dbReference>
<dbReference type="FunFam" id="3.30.40.10:FF:000051">
    <property type="entry name" value="RBR-type E3 ubiquitin transferase"/>
    <property type="match status" value="1"/>
</dbReference>
<evidence type="ECO:0000256" key="1">
    <source>
        <dbReference type="ARBA" id="ARBA00001798"/>
    </source>
</evidence>
<sequence length="517" mass="59281">MLLTLGVLRLFPATNHTEVRKVSTARICFPPYPFAMSTNTLTSAQRGICAAAQDGELDALESTYGEQMFKRDSFGTRCVGAKFVFHTRLPNGKINVKINAPASLNIEPETFQVENLPSLQLDVLFPVGYPELQKPRFLLKCHWLPPGDLTKVCAKLDDIWSDNEGMPVVYLWVDFLENELLNFLGTYSIAQNVCRPDFPRRERGNRMFDARARTIYLSPKRITSFLKDVNLSRKRELFENNFLTCSICYNNMYGREMTMFTPCDHAFCHACTSTHFITQINDGCPNGLLSCMQPECTSEARFDQVRCLVGEELFQKYDRLLLDRYFNSRSDITSCPREHCDAPVIIETASTIATCGACGFTFCLMCRRPSHGINVCETQNTEQLAQRYMQATPNERALLERKFSKRYLSIIVNEFQSKDWIRENAKKCPKCQIYIQKSEGCNKIQCWKCNTKFCYLCGRSLDHLADPYLHYNDLTNECHNRLFEAAMNDDEVDEDFDDGDGDDIEFGLFEHIDLAAL</sequence>
<dbReference type="InterPro" id="IPR001841">
    <property type="entry name" value="Znf_RING"/>
</dbReference>
<feature type="domain" description="RING-type" evidence="19">
    <location>
        <begin position="241"/>
        <end position="482"/>
    </location>
</feature>
<comment type="similarity">
    <text evidence="15">Belongs to the RBR family. RNF14 subfamily.</text>
</comment>
<dbReference type="InParanoid" id="A0A1V9X611"/>
<keyword evidence="8" id="KW-0677">Repeat</keyword>